<keyword evidence="5" id="KW-1185">Reference proteome</keyword>
<dbReference type="EMBL" id="BMYO01000011">
    <property type="protein sequence ID" value="GHD69231.1"/>
    <property type="molecule type" value="Genomic_DNA"/>
</dbReference>
<dbReference type="Proteomes" id="UP000604737">
    <property type="component" value="Unassembled WGS sequence"/>
</dbReference>
<proteinExistence type="predicted"/>
<feature type="chain" id="PRO_5046849734" description="Lipoprotein SmpA/OmlA domain-containing protein" evidence="3">
    <location>
        <begin position="25"/>
        <end position="163"/>
    </location>
</feature>
<feature type="compositionally biased region" description="Low complexity" evidence="2">
    <location>
        <begin position="34"/>
        <end position="59"/>
    </location>
</feature>
<evidence type="ECO:0000256" key="3">
    <source>
        <dbReference type="SAM" id="SignalP"/>
    </source>
</evidence>
<organism evidence="4 5">
    <name type="scientific">Jeongeupia chitinilytica</name>
    <dbReference type="NCBI Taxonomy" id="1041641"/>
    <lineage>
        <taxon>Bacteria</taxon>
        <taxon>Pseudomonadati</taxon>
        <taxon>Pseudomonadota</taxon>
        <taxon>Betaproteobacteria</taxon>
        <taxon>Neisseriales</taxon>
        <taxon>Chitinibacteraceae</taxon>
        <taxon>Jeongeupia</taxon>
    </lineage>
</organism>
<evidence type="ECO:0000256" key="1">
    <source>
        <dbReference type="ARBA" id="ARBA00022729"/>
    </source>
</evidence>
<sequence>MFHRPRLALLAAALLLGACANQSATTSSAPASNGGKTAATGTGKAAAQQQQAEAATPGARKVMSKDGTFEGEIVGTPAKKSKFGKLQIGMSQRQVEDLIGNPSDTKTYTTGKAWVPFYFGKDAYRFETFYKKEGRLTFVGGGVSGTSGKLLRITVDTKEDGYQ</sequence>
<accession>A0ABQ3H858</accession>
<feature type="region of interest" description="Disordered" evidence="2">
    <location>
        <begin position="24"/>
        <end position="72"/>
    </location>
</feature>
<comment type="caution">
    <text evidence="4">The sequence shown here is derived from an EMBL/GenBank/DDBJ whole genome shotgun (WGS) entry which is preliminary data.</text>
</comment>
<evidence type="ECO:0000256" key="2">
    <source>
        <dbReference type="SAM" id="MobiDB-lite"/>
    </source>
</evidence>
<keyword evidence="1 3" id="KW-0732">Signal</keyword>
<dbReference type="InterPro" id="IPR037873">
    <property type="entry name" value="BamE-like"/>
</dbReference>
<evidence type="ECO:0000313" key="4">
    <source>
        <dbReference type="EMBL" id="GHD69231.1"/>
    </source>
</evidence>
<dbReference type="Gene3D" id="3.30.1450.10">
    <property type="match status" value="1"/>
</dbReference>
<evidence type="ECO:0008006" key="6">
    <source>
        <dbReference type="Google" id="ProtNLM"/>
    </source>
</evidence>
<dbReference type="PROSITE" id="PS51257">
    <property type="entry name" value="PROKAR_LIPOPROTEIN"/>
    <property type="match status" value="1"/>
</dbReference>
<protein>
    <recommendedName>
        <fullName evidence="6">Lipoprotein SmpA/OmlA domain-containing protein</fullName>
    </recommendedName>
</protein>
<reference evidence="5" key="1">
    <citation type="journal article" date="2019" name="Int. J. Syst. Evol. Microbiol.">
        <title>The Global Catalogue of Microorganisms (GCM) 10K type strain sequencing project: providing services to taxonomists for standard genome sequencing and annotation.</title>
        <authorList>
            <consortium name="The Broad Institute Genomics Platform"/>
            <consortium name="The Broad Institute Genome Sequencing Center for Infectious Disease"/>
            <person name="Wu L."/>
            <person name="Ma J."/>
        </authorList>
    </citation>
    <scope>NUCLEOTIDE SEQUENCE [LARGE SCALE GENOMIC DNA]</scope>
    <source>
        <strain evidence="5">KCTC 23701</strain>
    </source>
</reference>
<gene>
    <name evidence="4" type="ORF">GCM10007350_35720</name>
</gene>
<feature type="signal peptide" evidence="3">
    <location>
        <begin position="1"/>
        <end position="24"/>
    </location>
</feature>
<dbReference type="RefSeq" id="WP_189462322.1">
    <property type="nucleotide sequence ID" value="NZ_BMYO01000011.1"/>
</dbReference>
<name>A0ABQ3H858_9NEIS</name>
<evidence type="ECO:0000313" key="5">
    <source>
        <dbReference type="Proteomes" id="UP000604737"/>
    </source>
</evidence>